<keyword evidence="1" id="KW-0812">Transmembrane</keyword>
<reference evidence="3 4" key="1">
    <citation type="submission" date="2017-12" db="EMBL/GenBank/DDBJ databases">
        <title>Anaerobic carbon monoxide metabolism by Pleomorphomonas carboxyditropha sp. nov., a new mesophilic hydrogenogenic carboxidotroph.</title>
        <authorList>
            <person name="Esquivel-Elizondo S."/>
            <person name="Krajmalnik-Brown R."/>
        </authorList>
    </citation>
    <scope>NUCLEOTIDE SEQUENCE [LARGE SCALE GENOMIC DNA]</scope>
    <source>
        <strain evidence="3 4">R5-392</strain>
    </source>
</reference>
<dbReference type="PANTHER" id="PTHR30336">
    <property type="entry name" value="INNER MEMBRANE PROTEIN, PROBABLE PERMEASE"/>
    <property type="match status" value="1"/>
</dbReference>
<keyword evidence="1" id="KW-0472">Membrane</keyword>
<dbReference type="GO" id="GO:0005886">
    <property type="term" value="C:plasma membrane"/>
    <property type="evidence" value="ECO:0007669"/>
    <property type="project" value="TreeGrafter"/>
</dbReference>
<feature type="transmembrane region" description="Helical" evidence="1">
    <location>
        <begin position="41"/>
        <end position="62"/>
    </location>
</feature>
<dbReference type="RefSeq" id="WP_101288034.1">
    <property type="nucleotide sequence ID" value="NZ_FOUQ01000001.1"/>
</dbReference>
<evidence type="ECO:0000256" key="1">
    <source>
        <dbReference type="SAM" id="Phobius"/>
    </source>
</evidence>
<accession>A0A1I4QD40</accession>
<evidence type="ECO:0000313" key="4">
    <source>
        <dbReference type="Proteomes" id="UP000233491"/>
    </source>
</evidence>
<protein>
    <recommendedName>
        <fullName evidence="2">DUF218 domain-containing protein</fullName>
    </recommendedName>
</protein>
<dbReference type="EMBL" id="PJNW01000002">
    <property type="protein sequence ID" value="PKR90771.1"/>
    <property type="molecule type" value="Genomic_DNA"/>
</dbReference>
<proteinExistence type="predicted"/>
<dbReference type="AlphaFoldDB" id="A0A1I4QD40"/>
<dbReference type="GO" id="GO:0000270">
    <property type="term" value="P:peptidoglycan metabolic process"/>
    <property type="evidence" value="ECO:0007669"/>
    <property type="project" value="TreeGrafter"/>
</dbReference>
<evidence type="ECO:0000259" key="2">
    <source>
        <dbReference type="Pfam" id="PF02698"/>
    </source>
</evidence>
<feature type="domain" description="DUF218" evidence="2">
    <location>
        <begin position="82"/>
        <end position="249"/>
    </location>
</feature>
<keyword evidence="1" id="KW-1133">Transmembrane helix</keyword>
<dbReference type="Pfam" id="PF02698">
    <property type="entry name" value="DUF218"/>
    <property type="match status" value="1"/>
</dbReference>
<dbReference type="GO" id="GO:0043164">
    <property type="term" value="P:Gram-negative-bacterium-type cell wall biogenesis"/>
    <property type="evidence" value="ECO:0007669"/>
    <property type="project" value="TreeGrafter"/>
</dbReference>
<keyword evidence="4" id="KW-1185">Reference proteome</keyword>
<dbReference type="Proteomes" id="UP000233491">
    <property type="component" value="Unassembled WGS sequence"/>
</dbReference>
<dbReference type="InterPro" id="IPR014729">
    <property type="entry name" value="Rossmann-like_a/b/a_fold"/>
</dbReference>
<dbReference type="CDD" id="cd06259">
    <property type="entry name" value="YdcF-like"/>
    <property type="match status" value="1"/>
</dbReference>
<dbReference type="Gene3D" id="3.40.50.620">
    <property type="entry name" value="HUPs"/>
    <property type="match status" value="1"/>
</dbReference>
<organism evidence="3 4">
    <name type="scientific">Pleomorphomonas diazotrophica</name>
    <dbReference type="NCBI Taxonomy" id="1166257"/>
    <lineage>
        <taxon>Bacteria</taxon>
        <taxon>Pseudomonadati</taxon>
        <taxon>Pseudomonadota</taxon>
        <taxon>Alphaproteobacteria</taxon>
        <taxon>Hyphomicrobiales</taxon>
        <taxon>Pleomorphomonadaceae</taxon>
        <taxon>Pleomorphomonas</taxon>
    </lineage>
</organism>
<comment type="caution">
    <text evidence="3">The sequence shown here is derived from an EMBL/GenBank/DDBJ whole genome shotgun (WGS) entry which is preliminary data.</text>
</comment>
<dbReference type="PANTHER" id="PTHR30336:SF4">
    <property type="entry name" value="ENVELOPE BIOGENESIS FACTOR ELYC"/>
    <property type="match status" value="1"/>
</dbReference>
<dbReference type="InterPro" id="IPR051599">
    <property type="entry name" value="Cell_Envelope_Assoc"/>
</dbReference>
<gene>
    <name evidence="3" type="ORF">CXZ10_05295</name>
</gene>
<dbReference type="OrthoDB" id="9809813at2"/>
<feature type="transmembrane region" description="Helical" evidence="1">
    <location>
        <begin position="12"/>
        <end position="29"/>
    </location>
</feature>
<dbReference type="InterPro" id="IPR003848">
    <property type="entry name" value="DUF218"/>
</dbReference>
<name>A0A1I4QD40_9HYPH</name>
<evidence type="ECO:0000313" key="3">
    <source>
        <dbReference type="EMBL" id="PKR90771.1"/>
    </source>
</evidence>
<sequence>MFYVLSKLGFLFLRPSNALVLALLVGAGLRLLGWRRRGAELIGIALVLLAACAWTGVPTLLLRPLEQRFSLPASPDRLDPAGILVLGGVVDTGLTTERRTVELIDGAERLIVAAELARRYPEARVLLSGGSNGVFANDEFAEATIARDLLIEFGVPAERITVEDRSRNTHENAINSFATIEPKPQEQWLLVTSAFHMPRAIGTFRAAGWNGVVAWPVDHRNGVTTNWLGGRTAAEGLNMTDMAVREWIGLVAYRFVGYTDALFPAP</sequence>